<gene>
    <name evidence="2" type="ORF">ACFPUZ_08840</name>
</gene>
<organism evidence="2 3">
    <name type="scientific">Corynebacterium nasicanis</name>
    <dbReference type="NCBI Taxonomy" id="1448267"/>
    <lineage>
        <taxon>Bacteria</taxon>
        <taxon>Bacillati</taxon>
        <taxon>Actinomycetota</taxon>
        <taxon>Actinomycetes</taxon>
        <taxon>Mycobacteriales</taxon>
        <taxon>Corynebacteriaceae</taxon>
        <taxon>Corynebacterium</taxon>
    </lineage>
</organism>
<feature type="transmembrane region" description="Helical" evidence="1">
    <location>
        <begin position="12"/>
        <end position="34"/>
    </location>
</feature>
<feature type="transmembrane region" description="Helical" evidence="1">
    <location>
        <begin position="248"/>
        <end position="266"/>
    </location>
</feature>
<reference evidence="3" key="1">
    <citation type="journal article" date="2019" name="Int. J. Syst. Evol. Microbiol.">
        <title>The Global Catalogue of Microorganisms (GCM) 10K type strain sequencing project: providing services to taxonomists for standard genome sequencing and annotation.</title>
        <authorList>
            <consortium name="The Broad Institute Genomics Platform"/>
            <consortium name="The Broad Institute Genome Sequencing Center for Infectious Disease"/>
            <person name="Wu L."/>
            <person name="Ma J."/>
        </authorList>
    </citation>
    <scope>NUCLEOTIDE SEQUENCE [LARGE SCALE GENOMIC DNA]</scope>
    <source>
        <strain evidence="3">CCUG 51943</strain>
    </source>
</reference>
<keyword evidence="1" id="KW-0812">Transmembrane</keyword>
<evidence type="ECO:0000256" key="1">
    <source>
        <dbReference type="SAM" id="Phobius"/>
    </source>
</evidence>
<sequence>MIRNLGEKYSPLYFLAALGFGGMAVFFFMAFMHITPHPETPMPTFESITAAYAAGDAVMRAVIVVGYVGMIAMLAIHLTLLVWNFREFRAFQHTAAYQALKKSNAEVTLMAIPLTLGMTINGAFVAALALVPGLWGIIQALLPLALLAYGAVGGLALVIMSAYLRRIIAGGFSFEANGGLNQLLAAFAMSMVAVGFGAPAAMASHPLVVLLGLWGSMLFGFISALLFGVFLVAGVMSIMRYGLALQNSATLWLAVPVLTLWSITVLRDRHGMQTLIDAGPASQSSIAVLLFLSAMILAQVAFLGLGWVVMSANGFFRRFVTSREEISPVAFTLVCPGVGLSVLSMFFINVGLVQNGLVEKFSGLHYALLLGPTAVAAATLWLAFTLFRNQLSPASKFAQEQKELVNA</sequence>
<feature type="transmembrane region" description="Helical" evidence="1">
    <location>
        <begin position="286"/>
        <end position="309"/>
    </location>
</feature>
<dbReference type="NCBIfam" id="NF047644">
    <property type="entry name" value="TsoY_fam"/>
    <property type="match status" value="1"/>
</dbReference>
<evidence type="ECO:0000313" key="3">
    <source>
        <dbReference type="Proteomes" id="UP001596244"/>
    </source>
</evidence>
<comment type="caution">
    <text evidence="2">The sequence shown here is derived from an EMBL/GenBank/DDBJ whole genome shotgun (WGS) entry which is preliminary data.</text>
</comment>
<keyword evidence="3" id="KW-1185">Reference proteome</keyword>
<feature type="transmembrane region" description="Helical" evidence="1">
    <location>
        <begin position="329"/>
        <end position="352"/>
    </location>
</feature>
<accession>A0ABW1QDN3</accession>
<dbReference type="RefSeq" id="WP_377001559.1">
    <property type="nucleotide sequence ID" value="NZ_JBHSQE010000009.1"/>
</dbReference>
<dbReference type="InterPro" id="IPR059133">
    <property type="entry name" value="TsoY-like"/>
</dbReference>
<dbReference type="EMBL" id="JBHSQE010000009">
    <property type="protein sequence ID" value="MFC6146912.1"/>
    <property type="molecule type" value="Genomic_DNA"/>
</dbReference>
<name>A0ABW1QDN3_9CORY</name>
<protein>
    <submittedName>
        <fullName evidence="2">Uncharacterized protein</fullName>
    </submittedName>
</protein>
<keyword evidence="1" id="KW-0472">Membrane</keyword>
<feature type="transmembrane region" description="Helical" evidence="1">
    <location>
        <begin position="137"/>
        <end position="163"/>
    </location>
</feature>
<feature type="transmembrane region" description="Helical" evidence="1">
    <location>
        <begin position="208"/>
        <end position="236"/>
    </location>
</feature>
<feature type="transmembrane region" description="Helical" evidence="1">
    <location>
        <begin position="364"/>
        <end position="387"/>
    </location>
</feature>
<keyword evidence="1" id="KW-1133">Transmembrane helix</keyword>
<feature type="transmembrane region" description="Helical" evidence="1">
    <location>
        <begin position="61"/>
        <end position="86"/>
    </location>
</feature>
<dbReference type="Proteomes" id="UP001596244">
    <property type="component" value="Unassembled WGS sequence"/>
</dbReference>
<feature type="transmembrane region" description="Helical" evidence="1">
    <location>
        <begin position="183"/>
        <end position="202"/>
    </location>
</feature>
<proteinExistence type="predicted"/>
<evidence type="ECO:0000313" key="2">
    <source>
        <dbReference type="EMBL" id="MFC6146912.1"/>
    </source>
</evidence>
<feature type="transmembrane region" description="Helical" evidence="1">
    <location>
        <begin position="107"/>
        <end position="131"/>
    </location>
</feature>